<dbReference type="OrthoDB" id="114893at2157"/>
<proteinExistence type="predicted"/>
<accession>B8GG26</accession>
<keyword evidence="2" id="KW-1185">Reference proteome</keyword>
<protein>
    <recommendedName>
        <fullName evidence="3">Dockerin domain-containing protein</fullName>
    </recommendedName>
</protein>
<evidence type="ECO:0000313" key="1">
    <source>
        <dbReference type="EMBL" id="ACL16100.1"/>
    </source>
</evidence>
<dbReference type="RefSeq" id="WP_012617419.1">
    <property type="nucleotide sequence ID" value="NC_011832.1"/>
</dbReference>
<dbReference type="GeneID" id="25394103"/>
<dbReference type="Proteomes" id="UP000002457">
    <property type="component" value="Chromosome"/>
</dbReference>
<dbReference type="EMBL" id="CP001338">
    <property type="protein sequence ID" value="ACL16100.1"/>
    <property type="molecule type" value="Genomic_DNA"/>
</dbReference>
<reference evidence="1 2" key="1">
    <citation type="journal article" date="2015" name="Genome Announc.">
        <title>Complete Genome Sequence of Methanosphaerula palustris E1-9CT, a Hydrogenotrophic Methanogen Isolated from a Minerotrophic Fen Peatland.</title>
        <authorList>
            <person name="Cadillo-Quiroz H."/>
            <person name="Browne P."/>
            <person name="Kyrpides N."/>
            <person name="Woyke T."/>
            <person name="Goodwin L."/>
            <person name="Detter C."/>
            <person name="Yavitt J.B."/>
            <person name="Zinder S.H."/>
        </authorList>
    </citation>
    <scope>NUCLEOTIDE SEQUENCE [LARGE SCALE GENOMIC DNA]</scope>
    <source>
        <strain evidence="2">ATCC BAA-1556 / DSM 19958 / E1-9c</strain>
    </source>
</reference>
<dbReference type="InterPro" id="IPR018247">
    <property type="entry name" value="EF_Hand_1_Ca_BS"/>
</dbReference>
<dbReference type="KEGG" id="mpl:Mpal_0736"/>
<evidence type="ECO:0008006" key="3">
    <source>
        <dbReference type="Google" id="ProtNLM"/>
    </source>
</evidence>
<gene>
    <name evidence="1" type="ordered locus">Mpal_0736</name>
</gene>
<evidence type="ECO:0000313" key="2">
    <source>
        <dbReference type="Proteomes" id="UP000002457"/>
    </source>
</evidence>
<dbReference type="PROSITE" id="PS00018">
    <property type="entry name" value="EF_HAND_1"/>
    <property type="match status" value="2"/>
</dbReference>
<dbReference type="CDD" id="cd14254">
    <property type="entry name" value="Dockerin_II"/>
    <property type="match status" value="1"/>
</dbReference>
<dbReference type="STRING" id="521011.Mpal_0736"/>
<dbReference type="AlphaFoldDB" id="B8GG26"/>
<sequence precursor="true">MRSTNTLLILALLLMLVLPAAAAQTTDLTVIRYGWDNKTVEESQTVNVSWMENSLPVFGDGVTPYLLQGPILNITNYSDPAKWNIAEDTNIDKVNETIRGTRLIDLCNLVGGMHPGDLVRIRASDGFTKTFPYKNVYTPQPRQGPIILAWWTARQGYSYSDGIRLFFGADNSTNPWGLHIFGNQDMKEAFDEDYWSWFGGKDALPSAAQISCKWIAKVEILPAPRALAVPGSSKVPTDIDGDGLCEDINGDGVLDFNDVVLYFNQMDWIADNEPISLFDYNGNGEIDFNDVVWLFTRV</sequence>
<dbReference type="eggNOG" id="arCOG03611">
    <property type="taxonomic scope" value="Archaea"/>
</dbReference>
<dbReference type="SUPFAM" id="SSF63446">
    <property type="entry name" value="Type I dockerin domain"/>
    <property type="match status" value="1"/>
</dbReference>
<organism evidence="1 2">
    <name type="scientific">Methanosphaerula palustris (strain ATCC BAA-1556 / DSM 19958 / E1-9c)</name>
    <dbReference type="NCBI Taxonomy" id="521011"/>
    <lineage>
        <taxon>Archaea</taxon>
        <taxon>Methanobacteriati</taxon>
        <taxon>Methanobacteriota</taxon>
        <taxon>Stenosarchaea group</taxon>
        <taxon>Methanomicrobia</taxon>
        <taxon>Methanomicrobiales</taxon>
        <taxon>Methanoregulaceae</taxon>
        <taxon>Methanosphaerula</taxon>
    </lineage>
</organism>
<dbReference type="HOGENOM" id="CLU_932603_0_0_2"/>
<dbReference type="InterPro" id="IPR036439">
    <property type="entry name" value="Dockerin_dom_sf"/>
</dbReference>
<name>B8GG26_METPE</name>
<dbReference type="GO" id="GO:0000272">
    <property type="term" value="P:polysaccharide catabolic process"/>
    <property type="evidence" value="ECO:0007669"/>
    <property type="project" value="InterPro"/>
</dbReference>